<dbReference type="OrthoDB" id="6353767at2"/>
<reference evidence="1 2" key="1">
    <citation type="journal article" date="2013" name="Genome Announc.">
        <title>Genome Sequence of the Polycyclic Aromatic Hydrocarbon-Degrading Bacterium Strain Marinobacter nanhaiticus D15-8WT.</title>
        <authorList>
            <person name="Cui Z."/>
            <person name="Gao W."/>
            <person name="Li Q."/>
            <person name="Xu G."/>
            <person name="Zheng L."/>
        </authorList>
    </citation>
    <scope>NUCLEOTIDE SEQUENCE [LARGE SCALE GENOMIC DNA]</scope>
    <source>
        <strain evidence="1 2">D15-8W</strain>
    </source>
</reference>
<dbReference type="EMBL" id="APLQ01000014">
    <property type="protein sequence ID" value="ENO14312.1"/>
    <property type="molecule type" value="Genomic_DNA"/>
</dbReference>
<sequence length="426" mass="48136">MGRSKGSGTIQRLALALSGTIAVSSVYAEPVQVRLGWENRFSDNVRLSESNEQSDIESRVNVGLSHHTDPGQCRSDLAADLGYGVYLDDTYDPETYVNLDWYGNCELADRLFWDVSNSTRDVIENSRSGATPDNTSRRNIFRTGPRYTFRLSQRDYLNLSAEYENTQYQDSDESDSEGVNGTAAWRHLFSQTLAGGLRFTAERTEYDTDEEITIETASVFFDKAFTTTHVSGSLGVTTLETDEDGDVRESDGLVGDIRIDREITDSASSYLEASHRITDDTSEYDFEFNGVTYDVEQRTAVEITSIRVGFLKQFADRSSINTSLVAYRSDEVETDIREDRISLDVSYRRPINVFLDFTAGSQLAYLTYSDDDSEDQLINLDVGLRYQWARDLSLRGEVGHNRRLSDSGGREYAENWVLVSIDYQLR</sequence>
<dbReference type="PATRIC" id="fig|626887.3.peg.4597"/>
<comment type="caution">
    <text evidence="1">The sequence shown here is derived from an EMBL/GenBank/DDBJ whole genome shotgun (WGS) entry which is preliminary data.</text>
</comment>
<evidence type="ECO:0000313" key="2">
    <source>
        <dbReference type="Proteomes" id="UP000013165"/>
    </source>
</evidence>
<name>N6WTG0_9GAMM</name>
<evidence type="ECO:0008006" key="3">
    <source>
        <dbReference type="Google" id="ProtNLM"/>
    </source>
</evidence>
<dbReference type="AlphaFoldDB" id="N6WTG0"/>
<evidence type="ECO:0000313" key="1">
    <source>
        <dbReference type="EMBL" id="ENO14312.1"/>
    </source>
</evidence>
<dbReference type="RefSeq" id="WP_004582531.1">
    <property type="nucleotide sequence ID" value="NZ_AP028878.1"/>
</dbReference>
<protein>
    <recommendedName>
        <fullName evidence="3">TIGR03016 family PEP-CTERM system-associated outer membrane protein</fullName>
    </recommendedName>
</protein>
<dbReference type="eggNOG" id="ENOG5032RFI">
    <property type="taxonomic scope" value="Bacteria"/>
</dbReference>
<dbReference type="STRING" id="626887.J057_23000"/>
<keyword evidence="2" id="KW-1185">Reference proteome</keyword>
<gene>
    <name evidence="1" type="ORF">J057_23000</name>
</gene>
<organism evidence="1 2">
    <name type="scientific">Marinobacter nanhaiticus D15-8W</name>
    <dbReference type="NCBI Taxonomy" id="626887"/>
    <lineage>
        <taxon>Bacteria</taxon>
        <taxon>Pseudomonadati</taxon>
        <taxon>Pseudomonadota</taxon>
        <taxon>Gammaproteobacteria</taxon>
        <taxon>Pseudomonadales</taxon>
        <taxon>Marinobacteraceae</taxon>
        <taxon>Marinobacter</taxon>
    </lineage>
</organism>
<accession>N6WTG0</accession>
<proteinExistence type="predicted"/>
<dbReference type="HOGENOM" id="CLU_640608_0_0_6"/>
<dbReference type="Proteomes" id="UP000013165">
    <property type="component" value="Unassembled WGS sequence"/>
</dbReference>